<comment type="catalytic activity">
    <reaction evidence="11">
        <text>3-methyl-2-oxobutanoate + acetyl-CoA + H2O = (2S)-2-isopropylmalate + CoA + H(+)</text>
        <dbReference type="Rhea" id="RHEA:21524"/>
        <dbReference type="ChEBI" id="CHEBI:1178"/>
        <dbReference type="ChEBI" id="CHEBI:11851"/>
        <dbReference type="ChEBI" id="CHEBI:15377"/>
        <dbReference type="ChEBI" id="CHEBI:15378"/>
        <dbReference type="ChEBI" id="CHEBI:57287"/>
        <dbReference type="ChEBI" id="CHEBI:57288"/>
        <dbReference type="EC" id="2.3.3.13"/>
    </reaction>
</comment>
<organism evidence="13 14">
    <name type="scientific">Salinithrix halophila</name>
    <dbReference type="NCBI Taxonomy" id="1485204"/>
    <lineage>
        <taxon>Bacteria</taxon>
        <taxon>Bacillati</taxon>
        <taxon>Bacillota</taxon>
        <taxon>Bacilli</taxon>
        <taxon>Bacillales</taxon>
        <taxon>Thermoactinomycetaceae</taxon>
        <taxon>Salinithrix</taxon>
    </lineage>
</organism>
<accession>A0ABV8JFW4</accession>
<dbReference type="Pfam" id="PF22617">
    <property type="entry name" value="HCS_D2"/>
    <property type="match status" value="1"/>
</dbReference>
<evidence type="ECO:0000259" key="12">
    <source>
        <dbReference type="PROSITE" id="PS50991"/>
    </source>
</evidence>
<feature type="binding site" evidence="11">
    <location>
        <position position="201"/>
    </location>
    <ligand>
        <name>Mn(2+)</name>
        <dbReference type="ChEBI" id="CHEBI:29035"/>
    </ligand>
</feature>
<keyword evidence="7 11" id="KW-0808">Transferase</keyword>
<keyword evidence="9 11" id="KW-0464">Manganese</keyword>
<comment type="pathway">
    <text evidence="1 11">Amino-acid biosynthesis; L-leucine biosynthesis; L-leucine from 3-methyl-2-oxobutanoate: step 1/4.</text>
</comment>
<dbReference type="InterPro" id="IPR013709">
    <property type="entry name" value="2-isopropylmalate_synth_dimer"/>
</dbReference>
<comment type="cofactor">
    <cofactor evidence="11">
        <name>Mn(2+)</name>
        <dbReference type="ChEBI" id="CHEBI:29035"/>
    </cofactor>
</comment>
<dbReference type="NCBIfam" id="NF002085">
    <property type="entry name" value="PRK00915.1-2"/>
    <property type="match status" value="1"/>
</dbReference>
<gene>
    <name evidence="11" type="primary">leuA</name>
    <name evidence="13" type="ORF">ACFOUO_02720</name>
</gene>
<keyword evidence="10 11" id="KW-0100">Branched-chain amino acid biosynthesis</keyword>
<keyword evidence="11" id="KW-0963">Cytoplasm</keyword>
<evidence type="ECO:0000256" key="7">
    <source>
        <dbReference type="ARBA" id="ARBA00022679"/>
    </source>
</evidence>
<dbReference type="GO" id="GO:0003852">
    <property type="term" value="F:2-isopropylmalate synthase activity"/>
    <property type="evidence" value="ECO:0007669"/>
    <property type="project" value="UniProtKB-EC"/>
</dbReference>
<keyword evidence="13" id="KW-0012">Acyltransferase</keyword>
<dbReference type="Gene3D" id="1.10.238.260">
    <property type="match status" value="1"/>
</dbReference>
<keyword evidence="8 11" id="KW-0479">Metal-binding</keyword>
<dbReference type="HAMAP" id="MF_01025">
    <property type="entry name" value="LeuA_type1"/>
    <property type="match status" value="1"/>
</dbReference>
<evidence type="ECO:0000256" key="6">
    <source>
        <dbReference type="ARBA" id="ARBA00022605"/>
    </source>
</evidence>
<dbReference type="NCBIfam" id="NF002086">
    <property type="entry name" value="PRK00915.1-3"/>
    <property type="match status" value="1"/>
</dbReference>
<name>A0ABV8JFW4_9BACL</name>
<dbReference type="NCBIfam" id="TIGR00973">
    <property type="entry name" value="leuA_bact"/>
    <property type="match status" value="1"/>
</dbReference>
<dbReference type="Proteomes" id="UP001595843">
    <property type="component" value="Unassembled WGS sequence"/>
</dbReference>
<comment type="function">
    <text evidence="11">Catalyzes the condensation of the acetyl group of acetyl-CoA with 3-methyl-2-oxobutanoate (2-ketoisovalerate) to form 3-carboxy-3-hydroxy-4-methylpentanoate (2-isopropylmalate).</text>
</comment>
<dbReference type="PROSITE" id="PS50991">
    <property type="entry name" value="PYR_CT"/>
    <property type="match status" value="1"/>
</dbReference>
<dbReference type="Gene3D" id="3.20.20.70">
    <property type="entry name" value="Aldolase class I"/>
    <property type="match status" value="1"/>
</dbReference>
<evidence type="ECO:0000313" key="14">
    <source>
        <dbReference type="Proteomes" id="UP001595843"/>
    </source>
</evidence>
<evidence type="ECO:0000313" key="13">
    <source>
        <dbReference type="EMBL" id="MFC4075717.1"/>
    </source>
</evidence>
<feature type="binding site" evidence="11">
    <location>
        <position position="237"/>
    </location>
    <ligand>
        <name>Mn(2+)</name>
        <dbReference type="ChEBI" id="CHEBI:29035"/>
    </ligand>
</feature>
<dbReference type="EMBL" id="JBHSAP010000007">
    <property type="protein sequence ID" value="MFC4075717.1"/>
    <property type="molecule type" value="Genomic_DNA"/>
</dbReference>
<comment type="caution">
    <text evidence="13">The sequence shown here is derived from an EMBL/GenBank/DDBJ whole genome shotgun (WGS) entry which is preliminary data.</text>
</comment>
<dbReference type="SUPFAM" id="SSF51569">
    <property type="entry name" value="Aldolase"/>
    <property type="match status" value="1"/>
</dbReference>
<evidence type="ECO:0000256" key="4">
    <source>
        <dbReference type="ARBA" id="ARBA00018198"/>
    </source>
</evidence>
<evidence type="ECO:0000256" key="9">
    <source>
        <dbReference type="ARBA" id="ARBA00023211"/>
    </source>
</evidence>
<dbReference type="PANTHER" id="PTHR10277">
    <property type="entry name" value="HOMOCITRATE SYNTHASE-RELATED"/>
    <property type="match status" value="1"/>
</dbReference>
<dbReference type="Gene3D" id="3.30.160.270">
    <property type="match status" value="1"/>
</dbReference>
<protein>
    <recommendedName>
        <fullName evidence="4 11">2-isopropylmalate synthase</fullName>
        <ecNumber evidence="3 11">2.3.3.13</ecNumber>
    </recommendedName>
    <alternativeName>
        <fullName evidence="11">Alpha-IPM synthase</fullName>
    </alternativeName>
    <alternativeName>
        <fullName evidence="11">Alpha-isopropylmalate synthase</fullName>
    </alternativeName>
</protein>
<dbReference type="SMART" id="SM00917">
    <property type="entry name" value="LeuA_dimer"/>
    <property type="match status" value="1"/>
</dbReference>
<evidence type="ECO:0000256" key="10">
    <source>
        <dbReference type="ARBA" id="ARBA00023304"/>
    </source>
</evidence>
<dbReference type="InterPro" id="IPR002034">
    <property type="entry name" value="AIPM/Hcit_synth_CS"/>
</dbReference>
<evidence type="ECO:0000256" key="5">
    <source>
        <dbReference type="ARBA" id="ARBA00022430"/>
    </source>
</evidence>
<evidence type="ECO:0000256" key="1">
    <source>
        <dbReference type="ARBA" id="ARBA00004689"/>
    </source>
</evidence>
<keyword evidence="14" id="KW-1185">Reference proteome</keyword>
<dbReference type="Pfam" id="PF00682">
    <property type="entry name" value="HMGL-like"/>
    <property type="match status" value="1"/>
</dbReference>
<evidence type="ECO:0000256" key="11">
    <source>
        <dbReference type="HAMAP-Rule" id="MF_01025"/>
    </source>
</evidence>
<dbReference type="PROSITE" id="PS00816">
    <property type="entry name" value="AIPM_HOMOCIT_SYNTH_2"/>
    <property type="match status" value="1"/>
</dbReference>
<evidence type="ECO:0000256" key="8">
    <source>
        <dbReference type="ARBA" id="ARBA00022723"/>
    </source>
</evidence>
<dbReference type="SUPFAM" id="SSF110921">
    <property type="entry name" value="2-isopropylmalate synthase LeuA, allosteric (dimerisation) domain"/>
    <property type="match status" value="1"/>
</dbReference>
<evidence type="ECO:0000256" key="2">
    <source>
        <dbReference type="ARBA" id="ARBA00009396"/>
    </source>
</evidence>
<dbReference type="InterPro" id="IPR054691">
    <property type="entry name" value="LeuA/HCS_post-cat"/>
</dbReference>
<feature type="domain" description="Pyruvate carboxyltransferase" evidence="12">
    <location>
        <begin position="4"/>
        <end position="266"/>
    </location>
</feature>
<feature type="binding site" evidence="11">
    <location>
        <position position="203"/>
    </location>
    <ligand>
        <name>Mn(2+)</name>
        <dbReference type="ChEBI" id="CHEBI:29035"/>
    </ligand>
</feature>
<proteinExistence type="inferred from homology"/>
<dbReference type="Pfam" id="PF08502">
    <property type="entry name" value="LeuA_dimer"/>
    <property type="match status" value="1"/>
</dbReference>
<reference evidence="14" key="1">
    <citation type="journal article" date="2019" name="Int. J. Syst. Evol. Microbiol.">
        <title>The Global Catalogue of Microorganisms (GCM) 10K type strain sequencing project: providing services to taxonomists for standard genome sequencing and annotation.</title>
        <authorList>
            <consortium name="The Broad Institute Genomics Platform"/>
            <consortium name="The Broad Institute Genome Sequencing Center for Infectious Disease"/>
            <person name="Wu L."/>
            <person name="Ma J."/>
        </authorList>
    </citation>
    <scope>NUCLEOTIDE SEQUENCE [LARGE SCALE GENOMIC DNA]</scope>
    <source>
        <strain evidence="14">IBRC-M 10813</strain>
    </source>
</reference>
<dbReference type="NCBIfam" id="NF002088">
    <property type="entry name" value="PRK00915.1-5"/>
    <property type="match status" value="1"/>
</dbReference>
<evidence type="ECO:0000256" key="3">
    <source>
        <dbReference type="ARBA" id="ARBA00012973"/>
    </source>
</evidence>
<sequence>MRSVQFFDTTLRDGEQSPGVNLSAEQKVAIALQLEKLGIHVIEAGFAASSQGDLQAVKQVGEAVKEPIVVSLARAVEKDIEAAWEALKGAETPGLHIFLATSPIHREYKLNMTQDQVLERAEAAVRYAKKYFPHVEFSTEDGGRTEKDFLCRVAERVIDAGVDVLNIPDTVGFLSPQEYGDIFRYLKAHVRGIEKVKLSAHCHDDLGLATANTLAAIEAGVEQVEGTINGIGERAGNAALEEIAMALATRESHYQVGTGLHLKEIARTSRLVSKMTGMFVPGNKAVVGANAFAHESGIHQDGMLKNAATYEIMRPETVGQTDTRLVLGKHSGRHAFRDKLSSLGYSFNDQQINQLFVRFKEMTDRKKTIEDEDLVSLVEERIGETEEEVFTFEAIQLAYGNHSVPTASLRLYDNRNKRLLEEAACGSGSVDAIFKAVDRVTGEDWALTDYKIVSVTHGKDALGEVYVKLQDGDGRTVQGRGVSTDVLEASARAYVHAVNRLVSRRERNREATAGVPVGS</sequence>
<feature type="binding site" evidence="11">
    <location>
        <position position="13"/>
    </location>
    <ligand>
        <name>Mn(2+)</name>
        <dbReference type="ChEBI" id="CHEBI:29035"/>
    </ligand>
</feature>
<keyword evidence="5 11" id="KW-0432">Leucine biosynthesis</keyword>
<dbReference type="InterPro" id="IPR013785">
    <property type="entry name" value="Aldolase_TIM"/>
</dbReference>
<comment type="subunit">
    <text evidence="11">Homodimer.</text>
</comment>
<dbReference type="EC" id="2.3.3.13" evidence="3 11"/>
<feature type="region of interest" description="Regulatory domain" evidence="11">
    <location>
        <begin position="391"/>
        <end position="519"/>
    </location>
</feature>
<comment type="similarity">
    <text evidence="2 11">Belongs to the alpha-IPM synthase/homocitrate synthase family. LeuA type 1 subfamily.</text>
</comment>
<dbReference type="PROSITE" id="PS00815">
    <property type="entry name" value="AIPM_HOMOCIT_SYNTH_1"/>
    <property type="match status" value="1"/>
</dbReference>
<keyword evidence="6 11" id="KW-0028">Amino-acid biosynthesis</keyword>
<dbReference type="InterPro" id="IPR036230">
    <property type="entry name" value="LeuA_allosteric_dom_sf"/>
</dbReference>
<dbReference type="CDD" id="cd07940">
    <property type="entry name" value="DRE_TIM_IPMS"/>
    <property type="match status" value="1"/>
</dbReference>
<dbReference type="RefSeq" id="WP_380701905.1">
    <property type="nucleotide sequence ID" value="NZ_JBHSAP010000007.1"/>
</dbReference>
<dbReference type="InterPro" id="IPR050073">
    <property type="entry name" value="2-IPM_HCS-like"/>
</dbReference>
<dbReference type="InterPro" id="IPR005671">
    <property type="entry name" value="LeuA_bact_synth"/>
</dbReference>
<dbReference type="InterPro" id="IPR000891">
    <property type="entry name" value="PYR_CT"/>
</dbReference>
<dbReference type="PANTHER" id="PTHR10277:SF9">
    <property type="entry name" value="2-ISOPROPYLMALATE SYNTHASE 1, CHLOROPLASTIC-RELATED"/>
    <property type="match status" value="1"/>
</dbReference>